<dbReference type="InterPro" id="IPR000531">
    <property type="entry name" value="Beta-barrel_TonB"/>
</dbReference>
<evidence type="ECO:0000256" key="3">
    <source>
        <dbReference type="ARBA" id="ARBA00022452"/>
    </source>
</evidence>
<sequence>MNRNLLIRCTVAFLLLCSAHLYAQQRTVRGKVVDKKDNLPLPGVSVKVKGDTRGIATSVDGTFVLNLNSGSTVLQFSFIGYQSQEIDVKARDFVSVEMESTNAKLNEVVVVGYGQQAKRYVTGSVAKVDVKQTEDMPVTNFAQNLRGRVPGVTFSDGGRPGQGGTIQVRGVRSPSGNKGPLIILDGVFFYGSLQDINSDDIASLQVLKDQSALAIYGTRAANGAILITTKKGLSDKPTISANAFYGASSWSKRVKLYSPEGYLQRILDYRAANGQTSDPTQIRSYLQTTEQTQYDAGQTVDGWDAISAKNPATAKYNLSMSGKTDRVNYFISGQYADDQGLILNDREKRVVGRANISSNVTNWLNLGINSLFSKRNDSGVRPPIDQGYSLSPYAKLYTDASQTALLPYPSVDQLQFNPLFNPTYSKNDVQSYAFQASMFAVVDFPFVRGLSYRVNYNPNYIWSHNYAFTPNYNANGYVNTGSASKQNQQLSNWQLENILTYNKKINEDHEFDVTLLYGRDNQYTESTTARSSNIFNNSNGWDNLNLGTTQTVASTSQLVTSLSSMARINYHYKNRYFLTLTARHDGNSQFGEGQKFGTFPSAAFAWVASDEPFIKNALPMFDQIKVRTSYGSVGNIASDPYRSLIQLNVTQYVFGDGSQTYNGIAPNPQFLPSPLLGWETTKGYNAAIDFDLLKGRFNGTVEYYNNHTTGLLQLQSVPVLTGFTNQYVNIGETNTWGFEFSLNSVNMKSKDFEWDTNFIFSYTANKWLHIKYQDGNHDGIEDNDIANNWVIGQPIRIAYDYTRDGIYQTGDVLPSGYKPGWIRVKDINNSGSITSDDRSPVGSLDPKYNYGLTNTFRYKNFNFSFMLNAMTGYIAAFNEQDVSNATGQSSFPGRPLNMLDAGYWTPQNQSTTRPGLNFTNPLLIQYYVSRNFLRLQNATLGYTLPKTLTNKLGVNSLRVYVSGQNLITWTKWPGPDPESGNAAVTGLYPTARIISGGLNLNF</sequence>
<organism evidence="13 14">
    <name type="scientific">Mucilaginibacter yixingensis</name>
    <dbReference type="NCBI Taxonomy" id="1295612"/>
    <lineage>
        <taxon>Bacteria</taxon>
        <taxon>Pseudomonadati</taxon>
        <taxon>Bacteroidota</taxon>
        <taxon>Sphingobacteriia</taxon>
        <taxon>Sphingobacteriales</taxon>
        <taxon>Sphingobacteriaceae</taxon>
        <taxon>Mucilaginibacter</taxon>
    </lineage>
</organism>
<dbReference type="EMBL" id="QAOQ01000001">
    <property type="protein sequence ID" value="PTR01305.1"/>
    <property type="molecule type" value="Genomic_DNA"/>
</dbReference>
<comment type="subcellular location">
    <subcellularLocation>
        <location evidence="1 8">Cell outer membrane</location>
        <topology evidence="1 8">Multi-pass membrane protein</topology>
    </subcellularLocation>
</comment>
<dbReference type="GO" id="GO:0009279">
    <property type="term" value="C:cell outer membrane"/>
    <property type="evidence" value="ECO:0007669"/>
    <property type="project" value="UniProtKB-SubCell"/>
</dbReference>
<accession>A0A2T5JFX1</accession>
<evidence type="ECO:0000256" key="8">
    <source>
        <dbReference type="PROSITE-ProRule" id="PRU01360"/>
    </source>
</evidence>
<feature type="chain" id="PRO_5015688132" evidence="10">
    <location>
        <begin position="24"/>
        <end position="1002"/>
    </location>
</feature>
<dbReference type="OrthoDB" id="9768177at2"/>
<dbReference type="PROSITE" id="PS52016">
    <property type="entry name" value="TONB_DEPENDENT_REC_3"/>
    <property type="match status" value="1"/>
</dbReference>
<evidence type="ECO:0000259" key="11">
    <source>
        <dbReference type="Pfam" id="PF00593"/>
    </source>
</evidence>
<evidence type="ECO:0000256" key="10">
    <source>
        <dbReference type="SAM" id="SignalP"/>
    </source>
</evidence>
<feature type="domain" description="TonB-dependent receptor plug" evidence="12">
    <location>
        <begin position="118"/>
        <end position="224"/>
    </location>
</feature>
<dbReference type="InterPro" id="IPR012910">
    <property type="entry name" value="Plug_dom"/>
</dbReference>
<proteinExistence type="inferred from homology"/>
<dbReference type="InterPro" id="IPR039426">
    <property type="entry name" value="TonB-dep_rcpt-like"/>
</dbReference>
<evidence type="ECO:0000313" key="14">
    <source>
        <dbReference type="Proteomes" id="UP000244168"/>
    </source>
</evidence>
<dbReference type="InterPro" id="IPR037066">
    <property type="entry name" value="Plug_dom_sf"/>
</dbReference>
<dbReference type="AlphaFoldDB" id="A0A2T5JFX1"/>
<dbReference type="InterPro" id="IPR036942">
    <property type="entry name" value="Beta-barrel_TonB_sf"/>
</dbReference>
<keyword evidence="6 8" id="KW-0472">Membrane</keyword>
<keyword evidence="5 9" id="KW-0798">TonB box</keyword>
<comment type="similarity">
    <text evidence="8 9">Belongs to the TonB-dependent receptor family.</text>
</comment>
<evidence type="ECO:0000256" key="6">
    <source>
        <dbReference type="ARBA" id="ARBA00023136"/>
    </source>
</evidence>
<reference evidence="13 14" key="1">
    <citation type="submission" date="2018-04" db="EMBL/GenBank/DDBJ databases">
        <title>Genomic Encyclopedia of Archaeal and Bacterial Type Strains, Phase II (KMG-II): from individual species to whole genera.</title>
        <authorList>
            <person name="Goeker M."/>
        </authorList>
    </citation>
    <scope>NUCLEOTIDE SEQUENCE [LARGE SCALE GENOMIC DNA]</scope>
    <source>
        <strain evidence="13 14">DSM 26809</strain>
    </source>
</reference>
<dbReference type="RefSeq" id="WP_107826706.1">
    <property type="nucleotide sequence ID" value="NZ_CP160205.1"/>
</dbReference>
<dbReference type="SUPFAM" id="SSF49464">
    <property type="entry name" value="Carboxypeptidase regulatory domain-like"/>
    <property type="match status" value="1"/>
</dbReference>
<evidence type="ECO:0000256" key="2">
    <source>
        <dbReference type="ARBA" id="ARBA00022448"/>
    </source>
</evidence>
<dbReference type="InterPro" id="IPR023996">
    <property type="entry name" value="TonB-dep_OMP_SusC/RagA"/>
</dbReference>
<evidence type="ECO:0000259" key="12">
    <source>
        <dbReference type="Pfam" id="PF07715"/>
    </source>
</evidence>
<dbReference type="Gene3D" id="2.60.40.1120">
    <property type="entry name" value="Carboxypeptidase-like, regulatory domain"/>
    <property type="match status" value="1"/>
</dbReference>
<evidence type="ECO:0000256" key="7">
    <source>
        <dbReference type="ARBA" id="ARBA00023237"/>
    </source>
</evidence>
<name>A0A2T5JFX1_9SPHI</name>
<comment type="caution">
    <text evidence="13">The sequence shown here is derived from an EMBL/GenBank/DDBJ whole genome shotgun (WGS) entry which is preliminary data.</text>
</comment>
<dbReference type="Pfam" id="PF00593">
    <property type="entry name" value="TonB_dep_Rec_b-barrel"/>
    <property type="match status" value="1"/>
</dbReference>
<keyword evidence="2 8" id="KW-0813">Transport</keyword>
<evidence type="ECO:0000313" key="13">
    <source>
        <dbReference type="EMBL" id="PTR01305.1"/>
    </source>
</evidence>
<protein>
    <submittedName>
        <fullName evidence="13">TonB-linked SusC/RagA family outer membrane protein</fullName>
    </submittedName>
</protein>
<keyword evidence="10" id="KW-0732">Signal</keyword>
<feature type="signal peptide" evidence="10">
    <location>
        <begin position="1"/>
        <end position="23"/>
    </location>
</feature>
<dbReference type="Proteomes" id="UP000244168">
    <property type="component" value="Unassembled WGS sequence"/>
</dbReference>
<dbReference type="SUPFAM" id="SSF56935">
    <property type="entry name" value="Porins"/>
    <property type="match status" value="1"/>
</dbReference>
<keyword evidence="14" id="KW-1185">Reference proteome</keyword>
<dbReference type="NCBIfam" id="TIGR04056">
    <property type="entry name" value="OMP_RagA_SusC"/>
    <property type="match status" value="1"/>
</dbReference>
<evidence type="ECO:0000256" key="5">
    <source>
        <dbReference type="ARBA" id="ARBA00023077"/>
    </source>
</evidence>
<evidence type="ECO:0000256" key="9">
    <source>
        <dbReference type="RuleBase" id="RU003357"/>
    </source>
</evidence>
<dbReference type="Gene3D" id="2.40.170.20">
    <property type="entry name" value="TonB-dependent receptor, beta-barrel domain"/>
    <property type="match status" value="1"/>
</dbReference>
<keyword evidence="4 8" id="KW-0812">Transmembrane</keyword>
<feature type="domain" description="TonB-dependent receptor-like beta-barrel" evidence="11">
    <location>
        <begin position="408"/>
        <end position="785"/>
    </location>
</feature>
<dbReference type="InterPro" id="IPR008969">
    <property type="entry name" value="CarboxyPept-like_regulatory"/>
</dbReference>
<gene>
    <name evidence="13" type="ORF">C8P68_101539</name>
</gene>
<dbReference type="Pfam" id="PF13715">
    <property type="entry name" value="CarbopepD_reg_2"/>
    <property type="match status" value="1"/>
</dbReference>
<keyword evidence="3 8" id="KW-1134">Transmembrane beta strand</keyword>
<dbReference type="NCBIfam" id="TIGR04057">
    <property type="entry name" value="SusC_RagA_signa"/>
    <property type="match status" value="1"/>
</dbReference>
<dbReference type="Pfam" id="PF07715">
    <property type="entry name" value="Plug"/>
    <property type="match status" value="1"/>
</dbReference>
<dbReference type="Gene3D" id="2.170.130.10">
    <property type="entry name" value="TonB-dependent receptor, plug domain"/>
    <property type="match status" value="1"/>
</dbReference>
<dbReference type="InterPro" id="IPR023997">
    <property type="entry name" value="TonB-dep_OMP_SusC/RagA_CS"/>
</dbReference>
<evidence type="ECO:0000256" key="1">
    <source>
        <dbReference type="ARBA" id="ARBA00004571"/>
    </source>
</evidence>
<keyword evidence="7 8" id="KW-0998">Cell outer membrane</keyword>
<evidence type="ECO:0000256" key="4">
    <source>
        <dbReference type="ARBA" id="ARBA00022692"/>
    </source>
</evidence>